<dbReference type="RefSeq" id="WP_133531381.1">
    <property type="nucleotide sequence ID" value="NZ_SNXX01000059.1"/>
</dbReference>
<sequence>MDLWDRIANESIDYQISTEYEGELKFTVLRGWREELIFDKIGDPYKKEAIFIAENVLKYSLYEYDNKVVNLEKYKENPDILDSINLNINIDELKTFSSLFLENNNYIIEGFDELKEESFVKKDNLPSEPIERLYIVWCKYYDFQNEWVKNNLGIELNNRIEGMSKAFEDEIKLKKLLNKKFSTIDSSKIEDDDLVENIEDTIDENNEYIEKVDAAILQTPELLKQLINIEKEMHQTNRNLLKLSNTHLEKQVGIAKEDSSEANTYSKIAIGISVLAVILNGIIGVLQISNSNNTNDLIKSQVTSIKQEIKNTNLREELIDIEKLINEIESSSNNDEEMINILKRINRNLTSEKNN</sequence>
<proteinExistence type="predicted"/>
<comment type="caution">
    <text evidence="1">The sequence shown here is derived from an EMBL/GenBank/DDBJ whole genome shotgun (WGS) entry which is preliminary data.</text>
</comment>
<reference evidence="1 2" key="1">
    <citation type="submission" date="2019-03" db="EMBL/GenBank/DDBJ databases">
        <title>Subsurface microbial communities from deep shales in Ohio and West Virginia, USA.</title>
        <authorList>
            <person name="Wrighton K."/>
        </authorList>
    </citation>
    <scope>NUCLEOTIDE SEQUENCE [LARGE SCALE GENOMIC DNA]</scope>
    <source>
        <strain evidence="1 2">MSL 7</strain>
    </source>
</reference>
<dbReference type="EMBL" id="SNXX01000059">
    <property type="protein sequence ID" value="TDP80774.1"/>
    <property type="molecule type" value="Genomic_DNA"/>
</dbReference>
<gene>
    <name evidence="1" type="ORF">C7957_1594</name>
</gene>
<evidence type="ECO:0000313" key="1">
    <source>
        <dbReference type="EMBL" id="TDP80774.1"/>
    </source>
</evidence>
<name>A0A4R6R4Z1_9FIRM</name>
<evidence type="ECO:0000313" key="2">
    <source>
        <dbReference type="Proteomes" id="UP000295176"/>
    </source>
</evidence>
<dbReference type="AlphaFoldDB" id="A0A4R6R4Z1"/>
<dbReference type="Proteomes" id="UP000295176">
    <property type="component" value="Unassembled WGS sequence"/>
</dbReference>
<protein>
    <submittedName>
        <fullName evidence="1">Uncharacterized protein</fullName>
    </submittedName>
</protein>
<organism evidence="1 2">
    <name type="scientific">Halanaerobium saccharolyticum</name>
    <dbReference type="NCBI Taxonomy" id="43595"/>
    <lineage>
        <taxon>Bacteria</taxon>
        <taxon>Bacillati</taxon>
        <taxon>Bacillota</taxon>
        <taxon>Clostridia</taxon>
        <taxon>Halanaerobiales</taxon>
        <taxon>Halanaerobiaceae</taxon>
        <taxon>Halanaerobium</taxon>
    </lineage>
</organism>
<accession>A0A4R6R4Z1</accession>